<name>D6RMI6_COPC7</name>
<feature type="region of interest" description="Disordered" evidence="1">
    <location>
        <begin position="52"/>
        <end position="80"/>
    </location>
</feature>
<dbReference type="RefSeq" id="XP_002911219.1">
    <property type="nucleotide sequence ID" value="XM_002911173.1"/>
</dbReference>
<sequence length="80" mass="8858">MANMIPQHHEDKSLSGLGESCAWAMGPNSLAGVRHLAVRDDYATKAESAKINANGKLPWRLPQHQVRPPNDLSLDHPRPR</sequence>
<dbReference type="InParanoid" id="D6RMI6"/>
<dbReference type="HOGENOM" id="CLU_2589661_0_0_1"/>
<evidence type="ECO:0000256" key="1">
    <source>
        <dbReference type="SAM" id="MobiDB-lite"/>
    </source>
</evidence>
<evidence type="ECO:0000313" key="2">
    <source>
        <dbReference type="EMBL" id="EFI27725.1"/>
    </source>
</evidence>
<comment type="caution">
    <text evidence="2">The sequence shown here is derived from an EMBL/GenBank/DDBJ whole genome shotgun (WGS) entry which is preliminary data.</text>
</comment>
<dbReference type="GeneID" id="9379400"/>
<dbReference type="Proteomes" id="UP000001861">
    <property type="component" value="Unassembled WGS sequence"/>
</dbReference>
<reference evidence="2 3" key="1">
    <citation type="journal article" date="2010" name="Proc. Natl. Acad. Sci. U.S.A.">
        <title>Insights into evolution of multicellular fungi from the assembled chromosomes of the mushroom Coprinopsis cinerea (Coprinus cinereus).</title>
        <authorList>
            <person name="Stajich J.E."/>
            <person name="Wilke S.K."/>
            <person name="Ahren D."/>
            <person name="Au C.H."/>
            <person name="Birren B.W."/>
            <person name="Borodovsky M."/>
            <person name="Burns C."/>
            <person name="Canback B."/>
            <person name="Casselton L.A."/>
            <person name="Cheng C.K."/>
            <person name="Deng J."/>
            <person name="Dietrich F.S."/>
            <person name="Fargo D.C."/>
            <person name="Farman M.L."/>
            <person name="Gathman A.C."/>
            <person name="Goldberg J."/>
            <person name="Guigo R."/>
            <person name="Hoegger P.J."/>
            <person name="Hooker J.B."/>
            <person name="Huggins A."/>
            <person name="James T.Y."/>
            <person name="Kamada T."/>
            <person name="Kilaru S."/>
            <person name="Kodira C."/>
            <person name="Kues U."/>
            <person name="Kupfer D."/>
            <person name="Kwan H.S."/>
            <person name="Lomsadze A."/>
            <person name="Li W."/>
            <person name="Lilly W.W."/>
            <person name="Ma L.J."/>
            <person name="Mackey A.J."/>
            <person name="Manning G."/>
            <person name="Martin F."/>
            <person name="Muraguchi H."/>
            <person name="Natvig D.O."/>
            <person name="Palmerini H."/>
            <person name="Ramesh M.A."/>
            <person name="Rehmeyer C.J."/>
            <person name="Roe B.A."/>
            <person name="Shenoy N."/>
            <person name="Stanke M."/>
            <person name="Ter-Hovhannisyan V."/>
            <person name="Tunlid A."/>
            <person name="Velagapudi R."/>
            <person name="Vision T.J."/>
            <person name="Zeng Q."/>
            <person name="Zolan M.E."/>
            <person name="Pukkila P.J."/>
        </authorList>
    </citation>
    <scope>NUCLEOTIDE SEQUENCE [LARGE SCALE GENOMIC DNA]</scope>
    <source>
        <strain evidence="3">Okayama-7 / 130 / ATCC MYA-4618 / FGSC 9003</strain>
    </source>
</reference>
<evidence type="ECO:0000313" key="3">
    <source>
        <dbReference type="Proteomes" id="UP000001861"/>
    </source>
</evidence>
<gene>
    <name evidence="2" type="ORF">CC1G_14648</name>
</gene>
<dbReference type="AlphaFoldDB" id="D6RMI6"/>
<dbReference type="VEuPathDB" id="FungiDB:CC1G_14648"/>
<organism evidence="2 3">
    <name type="scientific">Coprinopsis cinerea (strain Okayama-7 / 130 / ATCC MYA-4618 / FGSC 9003)</name>
    <name type="common">Inky cap fungus</name>
    <name type="synonym">Hormographiella aspergillata</name>
    <dbReference type="NCBI Taxonomy" id="240176"/>
    <lineage>
        <taxon>Eukaryota</taxon>
        <taxon>Fungi</taxon>
        <taxon>Dikarya</taxon>
        <taxon>Basidiomycota</taxon>
        <taxon>Agaricomycotina</taxon>
        <taxon>Agaricomycetes</taxon>
        <taxon>Agaricomycetidae</taxon>
        <taxon>Agaricales</taxon>
        <taxon>Agaricineae</taxon>
        <taxon>Psathyrellaceae</taxon>
        <taxon>Coprinopsis</taxon>
    </lineage>
</organism>
<proteinExistence type="predicted"/>
<protein>
    <submittedName>
        <fullName evidence="2">Uncharacterized protein</fullName>
    </submittedName>
</protein>
<keyword evidence="3" id="KW-1185">Reference proteome</keyword>
<accession>D6RMI6</accession>
<dbReference type="EMBL" id="AACS02000005">
    <property type="protein sequence ID" value="EFI27725.1"/>
    <property type="molecule type" value="Genomic_DNA"/>
</dbReference>
<dbReference type="KEGG" id="cci:CC1G_14648"/>